<proteinExistence type="predicted"/>
<accession>A0ABX0GPC9</accession>
<feature type="non-terminal residue" evidence="1">
    <location>
        <position position="1"/>
    </location>
</feature>
<comment type="caution">
    <text evidence="1">The sequence shown here is derived from an EMBL/GenBank/DDBJ whole genome shotgun (WGS) entry which is preliminary data.</text>
</comment>
<evidence type="ECO:0000313" key="2">
    <source>
        <dbReference type="Proteomes" id="UP000800981"/>
    </source>
</evidence>
<dbReference type="EMBL" id="JAANNP010000001">
    <property type="protein sequence ID" value="NHC12310.1"/>
    <property type="molecule type" value="Genomic_DNA"/>
</dbReference>
<keyword evidence="2" id="KW-1185">Reference proteome</keyword>
<sequence length="64" mass="6515">ATTSEMARNVSEAASGTDEIAASVGAVSASARDTAEGVAQAQRAADDLTRMSAELQSRVARFTV</sequence>
<dbReference type="Gene3D" id="1.10.287.950">
    <property type="entry name" value="Methyl-accepting chemotaxis protein"/>
    <property type="match status" value="1"/>
</dbReference>
<protein>
    <submittedName>
        <fullName evidence="1">Methyl-accepting chemotaxis protein</fullName>
    </submittedName>
</protein>
<evidence type="ECO:0000313" key="1">
    <source>
        <dbReference type="EMBL" id="NHC12310.1"/>
    </source>
</evidence>
<reference evidence="1 2" key="1">
    <citation type="submission" date="2020-03" db="EMBL/GenBank/DDBJ databases">
        <title>Two novel Motilibacter sp.</title>
        <authorList>
            <person name="Liu S."/>
        </authorList>
    </citation>
    <scope>NUCLEOTIDE SEQUENCE [LARGE SCALE GENOMIC DNA]</scope>
    <source>
        <strain evidence="1 2">E257</strain>
    </source>
</reference>
<dbReference type="SUPFAM" id="SSF58104">
    <property type="entry name" value="Methyl-accepting chemotaxis protein (MCP) signaling domain"/>
    <property type="match status" value="1"/>
</dbReference>
<gene>
    <name evidence="1" type="ORF">G9H71_00755</name>
</gene>
<organism evidence="1 2">
    <name type="scientific">Motilibacter deserti</name>
    <dbReference type="NCBI Taxonomy" id="2714956"/>
    <lineage>
        <taxon>Bacteria</taxon>
        <taxon>Bacillati</taxon>
        <taxon>Actinomycetota</taxon>
        <taxon>Actinomycetes</taxon>
        <taxon>Motilibacterales</taxon>
        <taxon>Motilibacteraceae</taxon>
        <taxon>Motilibacter</taxon>
    </lineage>
</organism>
<dbReference type="Proteomes" id="UP000800981">
    <property type="component" value="Unassembled WGS sequence"/>
</dbReference>
<name>A0ABX0GPC9_9ACTN</name>